<dbReference type="HOGENOM" id="CLU_1616011_0_0_6"/>
<evidence type="ECO:0000313" key="1">
    <source>
        <dbReference type="EMBL" id="EEV89818.1"/>
    </source>
</evidence>
<dbReference type="Proteomes" id="UP000004870">
    <property type="component" value="Unassembled WGS sequence"/>
</dbReference>
<name>C8N6C5_CARH6</name>
<keyword evidence="2" id="KW-1185">Reference proteome</keyword>
<dbReference type="EMBL" id="ACKY01000003">
    <property type="protein sequence ID" value="EEV89818.1"/>
    <property type="molecule type" value="Genomic_DNA"/>
</dbReference>
<proteinExistence type="predicted"/>
<accession>C8N6C5</accession>
<organism evidence="1 2">
    <name type="scientific">Cardiobacterium hominis (strain ATCC 15826 / DSM 8339 / NCTC 10426 / 6573)</name>
    <dbReference type="NCBI Taxonomy" id="638300"/>
    <lineage>
        <taxon>Bacteria</taxon>
        <taxon>Pseudomonadati</taxon>
        <taxon>Pseudomonadota</taxon>
        <taxon>Gammaproteobacteria</taxon>
        <taxon>Cardiobacteriales</taxon>
        <taxon>Cardiobacteriaceae</taxon>
        <taxon>Cardiobacterium</taxon>
    </lineage>
</organism>
<sequence>MCAKKPADAGFELSLSEIRRAVAGLQNGDRSAVLIDLPFDVTGFVAIAAAVTAGAVVVRGRVAVDVDIDAVVPDGDVALRRAHAAFVPVAAGVASDAVARHAVGDGAAFVVVAEVVALGTAAKGKQGGEKEGFHGGGPRWLGVKYKGCPGESGTMRHTKGVFCG</sequence>
<protein>
    <submittedName>
        <fullName evidence="1">Uncharacterized protein</fullName>
    </submittedName>
</protein>
<reference evidence="1 2" key="1">
    <citation type="submission" date="2009-08" db="EMBL/GenBank/DDBJ databases">
        <authorList>
            <person name="Qin X."/>
            <person name="Bachman B."/>
            <person name="Battles P."/>
            <person name="Bell A."/>
            <person name="Bess C."/>
            <person name="Bickham C."/>
            <person name="Chaboub L."/>
            <person name="Chen D."/>
            <person name="Coyle M."/>
            <person name="Deiros D.R."/>
            <person name="Dinh H."/>
            <person name="Forbes L."/>
            <person name="Fowler G."/>
            <person name="Francisco L."/>
            <person name="Fu Q."/>
            <person name="Gubbala S."/>
            <person name="Hale W."/>
            <person name="Han Y."/>
            <person name="Hemphill L."/>
            <person name="Highlander S.K."/>
            <person name="Hirani K."/>
            <person name="Hogues M."/>
            <person name="Jackson L."/>
            <person name="Jakkamsetti A."/>
            <person name="Javaid M."/>
            <person name="Jiang H."/>
            <person name="Korchina V."/>
            <person name="Kovar C."/>
            <person name="Lara F."/>
            <person name="Lee S."/>
            <person name="Mata R."/>
            <person name="Mathew T."/>
            <person name="Moen C."/>
            <person name="Morales K."/>
            <person name="Munidasa M."/>
            <person name="Nazareth L."/>
            <person name="Ngo R."/>
            <person name="Nguyen L."/>
            <person name="Okwuonu G."/>
            <person name="Ongeri F."/>
            <person name="Patil S."/>
            <person name="Petrosino J."/>
            <person name="Pham C."/>
            <person name="Pham P."/>
            <person name="Pu L.-L."/>
            <person name="Puazo M."/>
            <person name="Raj R."/>
            <person name="Reid J."/>
            <person name="Rouhana J."/>
            <person name="Saada N."/>
            <person name="Shang Y."/>
            <person name="Simmons D."/>
            <person name="Thornton R."/>
            <person name="Warren J."/>
            <person name="Weissenberger G."/>
            <person name="Zhang J."/>
            <person name="Zhang L."/>
            <person name="Zhou C."/>
            <person name="Zhu D."/>
            <person name="Muzny D."/>
            <person name="Worley K."/>
            <person name="Gibbs R."/>
        </authorList>
    </citation>
    <scope>NUCLEOTIDE SEQUENCE [LARGE SCALE GENOMIC DNA]</scope>
    <source>
        <strain evidence="2">ATCC 15826 / DSM 8339 / NCTC 10426 / 6573</strain>
    </source>
</reference>
<dbReference type="AlphaFoldDB" id="C8N6C5"/>
<comment type="caution">
    <text evidence="1">The sequence shown here is derived from an EMBL/GenBank/DDBJ whole genome shotgun (WGS) entry which is preliminary data.</text>
</comment>
<evidence type="ECO:0000313" key="2">
    <source>
        <dbReference type="Proteomes" id="UP000004870"/>
    </source>
</evidence>
<gene>
    <name evidence="1" type="ORF">HMPREF0198_0051</name>
</gene>